<proteinExistence type="predicted"/>
<evidence type="ECO:0000313" key="3">
    <source>
        <dbReference type="Proteomes" id="UP000218702"/>
    </source>
</evidence>
<dbReference type="AlphaFoldDB" id="A0A1Z4V320"/>
<dbReference type="Proteomes" id="UP000218702">
    <property type="component" value="Chromosome"/>
</dbReference>
<accession>A0A1Z4V320</accession>
<dbReference type="KEGG" id="dcm:NIES806_21260"/>
<gene>
    <name evidence="2" type="ORF">NIES806_21260</name>
</gene>
<dbReference type="CDD" id="cd22997">
    <property type="entry name" value="GT_LH"/>
    <property type="match status" value="1"/>
</dbReference>
<evidence type="ECO:0000259" key="1">
    <source>
        <dbReference type="Pfam" id="PF25342"/>
    </source>
</evidence>
<protein>
    <recommendedName>
        <fullName evidence="1">PLOD1-3-like GT domain-containing protein</fullName>
    </recommendedName>
</protein>
<organism evidence="2 3">
    <name type="scientific">Dolichospermum compactum NIES-806</name>
    <dbReference type="NCBI Taxonomy" id="1973481"/>
    <lineage>
        <taxon>Bacteria</taxon>
        <taxon>Bacillati</taxon>
        <taxon>Cyanobacteriota</taxon>
        <taxon>Cyanophyceae</taxon>
        <taxon>Nostocales</taxon>
        <taxon>Aphanizomenonaceae</taxon>
        <taxon>Dolichospermum</taxon>
        <taxon>Dolichospermum compactum</taxon>
    </lineage>
</organism>
<name>A0A1Z4V320_9CYAN</name>
<reference evidence="2 3" key="1">
    <citation type="submission" date="2017-06" db="EMBL/GenBank/DDBJ databases">
        <title>Genome sequencing of cyanobaciteial culture collection at National Institute for Environmental Studies (NIES).</title>
        <authorList>
            <person name="Hirose Y."/>
            <person name="Shimura Y."/>
            <person name="Fujisawa T."/>
            <person name="Nakamura Y."/>
            <person name="Kawachi M."/>
        </authorList>
    </citation>
    <scope>NUCLEOTIDE SEQUENCE [LARGE SCALE GENOMIC DNA]</scope>
    <source>
        <strain evidence="2 3">NIES-806</strain>
    </source>
</reference>
<dbReference type="InterPro" id="IPR057589">
    <property type="entry name" value="GT_PLOD"/>
</dbReference>
<dbReference type="Pfam" id="PF25342">
    <property type="entry name" value="GT_PLOD"/>
    <property type="match status" value="1"/>
</dbReference>
<dbReference type="EMBL" id="AP018316">
    <property type="protein sequence ID" value="BAZ85922.1"/>
    <property type="molecule type" value="Genomic_DNA"/>
</dbReference>
<dbReference type="OrthoDB" id="516249at2"/>
<keyword evidence="3" id="KW-1185">Reference proteome</keyword>
<evidence type="ECO:0000313" key="2">
    <source>
        <dbReference type="EMBL" id="BAZ85922.1"/>
    </source>
</evidence>
<feature type="domain" description="PLOD1-3-like GT" evidence="1">
    <location>
        <begin position="21"/>
        <end position="219"/>
    </location>
</feature>
<sequence length="239" mass="27903">MKKSPNIAFYTCCNSVSFSKVQLFLRSAKKQNIDVKVLGEGLEWSANSLRLPLILKELKDVKDDTIVLVTDAFDVLYVQNANSIYEKFIQGGYKILFAAEKWYSHQYEEYKDFYDSIKVPYDYKYLNAGTFMGYKKYVCEMIDNILSYPNFHENGSDQRLYGKYCFENPETVTLDYCCDIFWCTAGEWEILPELYDIHNGFVLNKLTGTYPAIIHIPYSKKYYNVLLRLAEDMGDVVSR</sequence>